<dbReference type="InterPro" id="IPR001173">
    <property type="entry name" value="Glyco_trans_2-like"/>
</dbReference>
<dbReference type="SMART" id="SM00028">
    <property type="entry name" value="TPR"/>
    <property type="match status" value="5"/>
</dbReference>
<dbReference type="KEGG" id="cyn:Cyan7425_3537"/>
<evidence type="ECO:0000313" key="3">
    <source>
        <dbReference type="EMBL" id="ACL45858.1"/>
    </source>
</evidence>
<evidence type="ECO:0000256" key="1">
    <source>
        <dbReference type="PROSITE-ProRule" id="PRU00339"/>
    </source>
</evidence>
<dbReference type="STRING" id="395961.Cyan7425_3537"/>
<dbReference type="EMBL" id="CP001344">
    <property type="protein sequence ID" value="ACL45858.1"/>
    <property type="molecule type" value="Genomic_DNA"/>
</dbReference>
<dbReference type="InterPro" id="IPR019734">
    <property type="entry name" value="TPR_rpt"/>
</dbReference>
<dbReference type="PROSITE" id="PS50005">
    <property type="entry name" value="TPR"/>
    <property type="match status" value="3"/>
</dbReference>
<evidence type="ECO:0000259" key="2">
    <source>
        <dbReference type="Pfam" id="PF00535"/>
    </source>
</evidence>
<dbReference type="Pfam" id="PF13414">
    <property type="entry name" value="TPR_11"/>
    <property type="match status" value="1"/>
</dbReference>
<dbReference type="PANTHER" id="PTHR43630">
    <property type="entry name" value="POLY-BETA-1,6-N-ACETYL-D-GLUCOSAMINE SYNTHASE"/>
    <property type="match status" value="1"/>
</dbReference>
<dbReference type="Pfam" id="PF14559">
    <property type="entry name" value="TPR_19"/>
    <property type="match status" value="1"/>
</dbReference>
<feature type="repeat" description="TPR" evidence="1">
    <location>
        <begin position="201"/>
        <end position="234"/>
    </location>
</feature>
<feature type="domain" description="Glycosyltransferase 2-like" evidence="2">
    <location>
        <begin position="4"/>
        <end position="158"/>
    </location>
</feature>
<reference evidence="3" key="1">
    <citation type="submission" date="2009-01" db="EMBL/GenBank/DDBJ databases">
        <title>Complete sequence of chromosome Cyanothece sp. PCC 7425.</title>
        <authorList>
            <consortium name="US DOE Joint Genome Institute"/>
            <person name="Lucas S."/>
            <person name="Copeland A."/>
            <person name="Lapidus A."/>
            <person name="Glavina del Rio T."/>
            <person name="Dalin E."/>
            <person name="Tice H."/>
            <person name="Bruce D."/>
            <person name="Goodwin L."/>
            <person name="Pitluck S."/>
            <person name="Sims D."/>
            <person name="Meineke L."/>
            <person name="Brettin T."/>
            <person name="Detter J.C."/>
            <person name="Han C."/>
            <person name="Larimer F."/>
            <person name="Land M."/>
            <person name="Hauser L."/>
            <person name="Kyrpides N."/>
            <person name="Ovchinnikova G."/>
            <person name="Liberton M."/>
            <person name="Stoeckel J."/>
            <person name="Banerjee A."/>
            <person name="Singh A."/>
            <person name="Page L."/>
            <person name="Sato H."/>
            <person name="Zhao L."/>
            <person name="Sherman L."/>
            <person name="Pakrasi H."/>
            <person name="Richardson P."/>
        </authorList>
    </citation>
    <scope>NUCLEOTIDE SEQUENCE</scope>
    <source>
        <strain evidence="3">PCC 7425</strain>
    </source>
</reference>
<dbReference type="CAZy" id="GT2">
    <property type="family name" value="Glycosyltransferase Family 2"/>
</dbReference>
<dbReference type="Pfam" id="PF00535">
    <property type="entry name" value="Glycos_transf_2"/>
    <property type="match status" value="1"/>
</dbReference>
<sequence length="397" mass="44595">MHLSLCMIVKNEELTLPRCLASVRDVVDEMVILDTGSTDRTIALGREWGAQVYQTTWQNDFAAARNQALQYVQGEWVLVLDGDEVLLPEVIPALKQVIHTDSLLVVNLLRQELGASQTPYSLVSRLFRRHPDLHFSRPYHEWIDPSVEDLRRREPEWQIGFLPQVAIAHTGYRSSVILEKNKMERARQIMAAYLLEHPEDTYLCSKLGGLYLQMGDVQQGLQLLQQGLAADPAESAVRYEIHYHLGLAYTDLAQLTAAATHYQLALAEPLPDLVKLAAYLNWGNLLKEWGDVLGAETQYRRVVELAPDFAPGYYNLGLVGNAKKDYPGAIAAYEQAIHLQPDYAHAHQNLGIVLLKIGRVADSLAAFRRAMNLLEDQNPLEAGQLRRGLAELGLPIH</sequence>
<feature type="repeat" description="TPR" evidence="1">
    <location>
        <begin position="310"/>
        <end position="343"/>
    </location>
</feature>
<feature type="repeat" description="TPR" evidence="1">
    <location>
        <begin position="344"/>
        <end position="377"/>
    </location>
</feature>
<dbReference type="SUPFAM" id="SSF48452">
    <property type="entry name" value="TPR-like"/>
    <property type="match status" value="1"/>
</dbReference>
<dbReference type="SUPFAM" id="SSF53448">
    <property type="entry name" value="Nucleotide-diphospho-sugar transferases"/>
    <property type="match status" value="1"/>
</dbReference>
<dbReference type="OrthoDB" id="9815923at2"/>
<dbReference type="InterPro" id="IPR029044">
    <property type="entry name" value="Nucleotide-diphossugar_trans"/>
</dbReference>
<dbReference type="CDD" id="cd02511">
    <property type="entry name" value="Beta4Glucosyltransferase"/>
    <property type="match status" value="1"/>
</dbReference>
<accession>B8HRJ1</accession>
<gene>
    <name evidence="3" type="ordered locus">Cyan7425_3537</name>
</gene>
<dbReference type="eggNOG" id="COG0463">
    <property type="taxonomic scope" value="Bacteria"/>
</dbReference>
<keyword evidence="1" id="KW-0802">TPR repeat</keyword>
<dbReference type="PANTHER" id="PTHR43630:SF2">
    <property type="entry name" value="GLYCOSYLTRANSFERASE"/>
    <property type="match status" value="1"/>
</dbReference>
<dbReference type="InterPro" id="IPR011990">
    <property type="entry name" value="TPR-like_helical_dom_sf"/>
</dbReference>
<keyword evidence="3" id="KW-0808">Transferase</keyword>
<dbReference type="AlphaFoldDB" id="B8HRJ1"/>
<dbReference type="Gene3D" id="1.25.40.10">
    <property type="entry name" value="Tetratricopeptide repeat domain"/>
    <property type="match status" value="3"/>
</dbReference>
<protein>
    <submittedName>
        <fullName evidence="3">Glycosyl transferase family 2</fullName>
    </submittedName>
</protein>
<dbReference type="eggNOG" id="COG0457">
    <property type="taxonomic scope" value="Bacteria"/>
</dbReference>
<dbReference type="GO" id="GO:0016740">
    <property type="term" value="F:transferase activity"/>
    <property type="evidence" value="ECO:0007669"/>
    <property type="project" value="UniProtKB-KW"/>
</dbReference>
<organism evidence="3">
    <name type="scientific">Cyanothece sp. (strain PCC 7425 / ATCC 29141)</name>
    <dbReference type="NCBI Taxonomy" id="395961"/>
    <lineage>
        <taxon>Bacteria</taxon>
        <taxon>Bacillati</taxon>
        <taxon>Cyanobacteriota</taxon>
        <taxon>Cyanophyceae</taxon>
        <taxon>Gomontiellales</taxon>
        <taxon>Cyanothecaceae</taxon>
        <taxon>Cyanothece</taxon>
    </lineage>
</organism>
<dbReference type="HOGENOM" id="CLU_023736_3_1_3"/>
<name>B8HRJ1_CYAP4</name>
<dbReference type="Gene3D" id="3.90.550.10">
    <property type="entry name" value="Spore Coat Polysaccharide Biosynthesis Protein SpsA, Chain A"/>
    <property type="match status" value="1"/>
</dbReference>
<proteinExistence type="predicted"/>